<accession>A0A6J4UKM2</accession>
<dbReference type="InterPro" id="IPR054491">
    <property type="entry name" value="MGH1-like_GH"/>
</dbReference>
<dbReference type="GO" id="GO:0004573">
    <property type="term" value="F:Glc3Man9GlcNAc2 oligosaccharide glucosidase activity"/>
    <property type="evidence" value="ECO:0007669"/>
    <property type="project" value="InterPro"/>
</dbReference>
<reference evidence="2" key="1">
    <citation type="submission" date="2020-02" db="EMBL/GenBank/DDBJ databases">
        <authorList>
            <person name="Meier V. D."/>
        </authorList>
    </citation>
    <scope>NUCLEOTIDE SEQUENCE</scope>
    <source>
        <strain evidence="2">AVDCRST_MAG18</strain>
    </source>
</reference>
<organism evidence="2">
    <name type="scientific">uncultured Thermomicrobiales bacterium</name>
    <dbReference type="NCBI Taxonomy" id="1645740"/>
    <lineage>
        <taxon>Bacteria</taxon>
        <taxon>Pseudomonadati</taxon>
        <taxon>Thermomicrobiota</taxon>
        <taxon>Thermomicrobia</taxon>
        <taxon>Thermomicrobiales</taxon>
        <taxon>environmental samples</taxon>
    </lineage>
</organism>
<dbReference type="Pfam" id="PF22422">
    <property type="entry name" value="MGH1-like_GH"/>
    <property type="match status" value="2"/>
</dbReference>
<dbReference type="SUPFAM" id="SSF48208">
    <property type="entry name" value="Six-hairpin glycosidases"/>
    <property type="match status" value="1"/>
</dbReference>
<dbReference type="PANTHER" id="PTHR10412:SF10">
    <property type="entry name" value="GLYCOSYL HYDROLASE FAMILY 63 C-TERMINAL DOMAIN-CONTAINING PROTEIN"/>
    <property type="match status" value="1"/>
</dbReference>
<evidence type="ECO:0000259" key="1">
    <source>
        <dbReference type="Pfam" id="PF22422"/>
    </source>
</evidence>
<dbReference type="AlphaFoldDB" id="A0A6J4UKM2"/>
<feature type="domain" description="Mannosylglycerate hydrolase MGH1-like glycoside hydrolase" evidence="1">
    <location>
        <begin position="737"/>
        <end position="902"/>
    </location>
</feature>
<protein>
    <submittedName>
        <fullName evidence="2">GH63</fullName>
    </submittedName>
</protein>
<dbReference type="PANTHER" id="PTHR10412">
    <property type="entry name" value="MANNOSYL-OLIGOSACCHARIDE GLUCOSIDASE"/>
    <property type="match status" value="1"/>
</dbReference>
<evidence type="ECO:0000313" key="2">
    <source>
        <dbReference type="EMBL" id="CAA9553194.1"/>
    </source>
</evidence>
<proteinExistence type="predicted"/>
<dbReference type="EMBL" id="CADCWN010000034">
    <property type="protein sequence ID" value="CAA9553194.1"/>
    <property type="molecule type" value="Genomic_DNA"/>
</dbReference>
<gene>
    <name evidence="2" type="ORF">AVDCRST_MAG18-482</name>
</gene>
<dbReference type="InterPro" id="IPR008928">
    <property type="entry name" value="6-hairpin_glycosidase_sf"/>
</dbReference>
<dbReference type="Gene3D" id="1.50.10.10">
    <property type="match status" value="1"/>
</dbReference>
<dbReference type="GO" id="GO:0009311">
    <property type="term" value="P:oligosaccharide metabolic process"/>
    <property type="evidence" value="ECO:0007669"/>
    <property type="project" value="InterPro"/>
</dbReference>
<feature type="domain" description="Mannosylglycerate hydrolase MGH1-like glycoside hydrolase" evidence="1">
    <location>
        <begin position="456"/>
        <end position="563"/>
    </location>
</feature>
<name>A0A6J4UKM2_9BACT</name>
<dbReference type="InterPro" id="IPR012341">
    <property type="entry name" value="6hp_glycosidase-like_sf"/>
</dbReference>
<sequence length="928" mass="105302">MTAERDRLRADHAAWSRWGPYLSERAWGTVREDYSADGEAWFSLPHDHARSRAYRWNEDGLAGLSDDKGRVCFALALWNGRDPILKERLFGLTGPEGNHGEDVKEYYAYLDSTPTHSFMRTLYRYPHAAFPYEWLLAESRRRGKDDGEFELIDTGIFEGGRFCDLFVEYAKATPDDILIRVRAINRGPEPADLWLLPTLWYRNTWSWEAGCGRGELAATTLRGVAGDAVPAIAGAHPTLGEQILLCEGADELLFTENDTNLRRLYGAANPTPFVKDAFHRYVIEGEGAAINPARRGTKAAALYRRRIAPGETLTLRLRLVAAPGQAVIGDRAADAAPDAALLSSDWPTIAARLGGAPSPGPFTDFDAVFAAREREADEFYAALLPPDAGDDRRLIHRQALAGMLWSKQFYHYIVARWLDGDPAQPPPPSERCQGRNQHWRHLYNERVMSMPDAWEYPWFASWDLAFHCIPLAIVDPTFAKGQLDLLLREWYQHPNGQVPAYEWAFDDVNPPVLAWAAWRVYQIERAHHGVTDRAFLERVFHKLLINFTWWVNRKDAEGNNLFEGGFLGLDNIGVFDRSKPLPTGGYLEQSDGTSWMAMFCLNLLTIALELARENPVYESIATKFFEHFLGIAAAMAAMGDRTGAEGIALWDEEDEFFYDVLRLPDGRAIPLRVRSFVGLIPLFAVETIEPETLDALPEFRRALEWYLENRPELARLVSRWEEPGLRARRLLAICRGHRLKTLLRRALDPNEFLSPYGVRALSRHHAEHPYSLTYGGEEHVVRYEPAESRSGLFGGNSNWRGPIWFPVNYLLIESLQQFHHYFGDDFTVECPTGSGRYMTLEGVADELSQRLIRLFTLDEGGRRAVFGGDERFVGDPLWRDYPPFSEYFHGDTGQGLGASHQTGWTGLVAKLIQQQYYHQRGGHDAVRE</sequence>
<dbReference type="InterPro" id="IPR004888">
    <property type="entry name" value="Glycoside_hydrolase_63"/>
</dbReference>